<dbReference type="Gene3D" id="1.20.120.1200">
    <property type="entry name" value="NADH-ubiquinone/plastoquinone oxidoreductase chain 6, subunit NuoJ"/>
    <property type="match status" value="1"/>
</dbReference>
<proteinExistence type="inferred from homology"/>
<evidence type="ECO:0000313" key="3">
    <source>
        <dbReference type="EMBL" id="MBP3954541.1"/>
    </source>
</evidence>
<dbReference type="InterPro" id="IPR042106">
    <property type="entry name" value="Nuo/plastoQ_OxRdtase_6_NuoJ"/>
</dbReference>
<dbReference type="InterPro" id="IPR001457">
    <property type="entry name" value="NADH_UbQ/plastoQ_OxRdtase_su6"/>
</dbReference>
<keyword evidence="2" id="KW-0812">Transmembrane</keyword>
<feature type="transmembrane region" description="Helical" evidence="2">
    <location>
        <begin position="90"/>
        <end position="111"/>
    </location>
</feature>
<dbReference type="PANTHER" id="PTHR33269">
    <property type="entry name" value="NADH-UBIQUINONE OXIDOREDUCTASE CHAIN 6"/>
    <property type="match status" value="1"/>
</dbReference>
<feature type="transmembrane region" description="Helical" evidence="2">
    <location>
        <begin position="6"/>
        <end position="24"/>
    </location>
</feature>
<keyword evidence="3" id="KW-0560">Oxidoreductase</keyword>
<evidence type="ECO:0000256" key="1">
    <source>
        <dbReference type="ARBA" id="ARBA00005698"/>
    </source>
</evidence>
<dbReference type="Pfam" id="PF00499">
    <property type="entry name" value="Oxidored_q3"/>
    <property type="match status" value="1"/>
</dbReference>
<name>A0ABS5BLG5_9BACT</name>
<evidence type="ECO:0000256" key="2">
    <source>
        <dbReference type="RuleBase" id="RU004429"/>
    </source>
</evidence>
<keyword evidence="2" id="KW-1003">Cell membrane</keyword>
<comment type="function">
    <text evidence="2">NDH-1 shuttles electrons from NADH, via FMN and iron-sulfur (Fe-S) centers, to quinones in the respiratory chain. Couples the redox reaction to proton translocation (for every two electrons transferred, four hydrogen ions are translocated across the cytoplasmic membrane), and thus conserves the redox energy in a proton gradient.</text>
</comment>
<feature type="transmembrane region" description="Helical" evidence="2">
    <location>
        <begin position="55"/>
        <end position="78"/>
    </location>
</feature>
<gene>
    <name evidence="3" type="ORF">J8F10_04495</name>
</gene>
<evidence type="ECO:0000313" key="4">
    <source>
        <dbReference type="Proteomes" id="UP000676565"/>
    </source>
</evidence>
<feature type="transmembrane region" description="Helical" evidence="2">
    <location>
        <begin position="161"/>
        <end position="183"/>
    </location>
</feature>
<accession>A0ABS5BLG5</accession>
<keyword evidence="4" id="KW-1185">Reference proteome</keyword>
<dbReference type="RefSeq" id="WP_210652664.1">
    <property type="nucleotide sequence ID" value="NZ_JAGKQQ010000001.1"/>
</dbReference>
<dbReference type="EMBL" id="JAGKQQ010000001">
    <property type="protein sequence ID" value="MBP3954541.1"/>
    <property type="molecule type" value="Genomic_DNA"/>
</dbReference>
<dbReference type="GO" id="GO:0016491">
    <property type="term" value="F:oxidoreductase activity"/>
    <property type="evidence" value="ECO:0007669"/>
    <property type="project" value="UniProtKB-KW"/>
</dbReference>
<organism evidence="3 4">
    <name type="scientific">Gemmata palustris</name>
    <dbReference type="NCBI Taxonomy" id="2822762"/>
    <lineage>
        <taxon>Bacteria</taxon>
        <taxon>Pseudomonadati</taxon>
        <taxon>Planctomycetota</taxon>
        <taxon>Planctomycetia</taxon>
        <taxon>Gemmatales</taxon>
        <taxon>Gemmataceae</taxon>
        <taxon>Gemmata</taxon>
    </lineage>
</organism>
<dbReference type="EC" id="7.1.1.-" evidence="2"/>
<comment type="caution">
    <text evidence="3">The sequence shown here is derived from an EMBL/GenBank/DDBJ whole genome shotgun (WGS) entry which is preliminary data.</text>
</comment>
<comment type="similarity">
    <text evidence="1 2">Belongs to the complex I subunit 6 family.</text>
</comment>
<sequence>MSLPLILFVLVATATCVSAVGVVASRNVVRMAVWLLFTLTGVALVYFLLGAEFAGAAQLIVYVGGTLVLVVFGVMLTAHGPLRELRTKRVEWIVGCALGAALFALLAVVSLEIGSPPPEDDALPGPGPLGLSFLGVTETSPKGPVSGVPAGTPPARTPVAYLLPFEIVSVHLLVVLVGAAYLARAKRKRVKP</sequence>
<keyword evidence="2" id="KW-0520">NAD</keyword>
<keyword evidence="2" id="KW-1133">Transmembrane helix</keyword>
<comment type="subcellular location">
    <subcellularLocation>
        <location evidence="2">Cell membrane</location>
        <topology evidence="2">Multi-pass membrane protein</topology>
    </subcellularLocation>
</comment>
<feature type="transmembrane region" description="Helical" evidence="2">
    <location>
        <begin position="31"/>
        <end position="49"/>
    </location>
</feature>
<dbReference type="PANTHER" id="PTHR33269:SF17">
    <property type="entry name" value="NADH-UBIQUINONE OXIDOREDUCTASE CHAIN 6"/>
    <property type="match status" value="1"/>
</dbReference>
<protein>
    <recommendedName>
        <fullName evidence="2">NADH-quinone oxidoreductase subunit J</fullName>
        <ecNumber evidence="2">7.1.1.-</ecNumber>
    </recommendedName>
</protein>
<comment type="catalytic activity">
    <reaction evidence="2">
        <text>a quinone + NADH + 5 H(+)(in) = a quinol + NAD(+) + 4 H(+)(out)</text>
        <dbReference type="Rhea" id="RHEA:57888"/>
        <dbReference type="ChEBI" id="CHEBI:15378"/>
        <dbReference type="ChEBI" id="CHEBI:24646"/>
        <dbReference type="ChEBI" id="CHEBI:57540"/>
        <dbReference type="ChEBI" id="CHEBI:57945"/>
        <dbReference type="ChEBI" id="CHEBI:132124"/>
    </reaction>
</comment>
<keyword evidence="2" id="KW-0472">Membrane</keyword>
<keyword evidence="2" id="KW-0874">Quinone</keyword>
<reference evidence="3 4" key="1">
    <citation type="submission" date="2021-04" db="EMBL/GenBank/DDBJ databases">
        <authorList>
            <person name="Ivanova A."/>
        </authorList>
    </citation>
    <scope>NUCLEOTIDE SEQUENCE [LARGE SCALE GENOMIC DNA]</scope>
    <source>
        <strain evidence="3 4">G18</strain>
    </source>
</reference>
<dbReference type="Proteomes" id="UP000676565">
    <property type="component" value="Unassembled WGS sequence"/>
</dbReference>